<name>A0ABN7W3P3_GIGMA</name>
<sequence length="67" mass="7416">AYKCQKPVVGGTASRAQWVGIVPLNYNTQISNKTKSKANWFVVDAVYGGYKQNAFGAKRYQGFIKTP</sequence>
<dbReference type="Proteomes" id="UP000789901">
    <property type="component" value="Unassembled WGS sequence"/>
</dbReference>
<feature type="non-terminal residue" evidence="1">
    <location>
        <position position="1"/>
    </location>
</feature>
<evidence type="ECO:0000313" key="2">
    <source>
        <dbReference type="Proteomes" id="UP000789901"/>
    </source>
</evidence>
<organism evidence="1 2">
    <name type="scientific">Gigaspora margarita</name>
    <dbReference type="NCBI Taxonomy" id="4874"/>
    <lineage>
        <taxon>Eukaryota</taxon>
        <taxon>Fungi</taxon>
        <taxon>Fungi incertae sedis</taxon>
        <taxon>Mucoromycota</taxon>
        <taxon>Glomeromycotina</taxon>
        <taxon>Glomeromycetes</taxon>
        <taxon>Diversisporales</taxon>
        <taxon>Gigasporaceae</taxon>
        <taxon>Gigaspora</taxon>
    </lineage>
</organism>
<dbReference type="EMBL" id="CAJVQB010029914">
    <property type="protein sequence ID" value="CAG8814784.1"/>
    <property type="molecule type" value="Genomic_DNA"/>
</dbReference>
<comment type="caution">
    <text evidence="1">The sequence shown here is derived from an EMBL/GenBank/DDBJ whole genome shotgun (WGS) entry which is preliminary data.</text>
</comment>
<keyword evidence="2" id="KW-1185">Reference proteome</keyword>
<gene>
    <name evidence="1" type="ORF">GMARGA_LOCUS26128</name>
</gene>
<evidence type="ECO:0000313" key="1">
    <source>
        <dbReference type="EMBL" id="CAG8814784.1"/>
    </source>
</evidence>
<protein>
    <submittedName>
        <fullName evidence="1">20868_t:CDS:1</fullName>
    </submittedName>
</protein>
<proteinExistence type="predicted"/>
<reference evidence="1 2" key="1">
    <citation type="submission" date="2021-06" db="EMBL/GenBank/DDBJ databases">
        <authorList>
            <person name="Kallberg Y."/>
            <person name="Tangrot J."/>
            <person name="Rosling A."/>
        </authorList>
    </citation>
    <scope>NUCLEOTIDE SEQUENCE [LARGE SCALE GENOMIC DNA]</scope>
    <source>
        <strain evidence="1 2">120-4 pot B 10/14</strain>
    </source>
</reference>
<accession>A0ABN7W3P3</accession>